<evidence type="ECO:0000256" key="3">
    <source>
        <dbReference type="ARBA" id="ARBA00009146"/>
    </source>
</evidence>
<accession>A0ABQ8UII8</accession>
<dbReference type="EMBL" id="JAPMOS010000023">
    <property type="protein sequence ID" value="KAJ4459043.1"/>
    <property type="molecule type" value="Genomic_DNA"/>
</dbReference>
<protein>
    <recommendedName>
        <fullName evidence="17">DNA 5'-3' helicase</fullName>
        <ecNumber evidence="17">5.6.2.3</ecNumber>
    </recommendedName>
</protein>
<keyword evidence="14" id="KW-0234">DNA repair</keyword>
<feature type="domain" description="Helicase ATP-binding" evidence="20">
    <location>
        <begin position="7"/>
        <end position="298"/>
    </location>
</feature>
<dbReference type="InterPro" id="IPR013020">
    <property type="entry name" value="Rad3/Chl1-like"/>
</dbReference>
<evidence type="ECO:0000256" key="16">
    <source>
        <dbReference type="ARBA" id="ARBA00023242"/>
    </source>
</evidence>
<keyword evidence="7" id="KW-0227">DNA damage</keyword>
<dbReference type="InterPro" id="IPR027417">
    <property type="entry name" value="P-loop_NTPase"/>
</dbReference>
<proteinExistence type="inferred from homology"/>
<dbReference type="InterPro" id="IPR001945">
    <property type="entry name" value="RAD3/XPD"/>
</dbReference>
<evidence type="ECO:0000256" key="11">
    <source>
        <dbReference type="ARBA" id="ARBA00023004"/>
    </source>
</evidence>
<feature type="compositionally biased region" description="Low complexity" evidence="19">
    <location>
        <begin position="432"/>
        <end position="441"/>
    </location>
</feature>
<feature type="compositionally biased region" description="Low complexity" evidence="19">
    <location>
        <begin position="670"/>
        <end position="685"/>
    </location>
</feature>
<keyword evidence="10" id="KW-0067">ATP-binding</keyword>
<evidence type="ECO:0000256" key="17">
    <source>
        <dbReference type="ARBA" id="ARBA00044969"/>
    </source>
</evidence>
<dbReference type="InterPro" id="IPR014013">
    <property type="entry name" value="Helic_SF1/SF2_ATP-bd_DinG/Rad3"/>
</dbReference>
<evidence type="ECO:0000256" key="2">
    <source>
        <dbReference type="ARBA" id="ARBA00004123"/>
    </source>
</evidence>
<keyword evidence="9 21" id="KW-0347">Helicase</keyword>
<dbReference type="InterPro" id="IPR045028">
    <property type="entry name" value="DinG/Rad3-like"/>
</dbReference>
<comment type="caution">
    <text evidence="21">The sequence shown here is derived from an EMBL/GenBank/DDBJ whole genome shotgun (WGS) entry which is preliminary data.</text>
</comment>
<keyword evidence="16" id="KW-0539">Nucleus</keyword>
<keyword evidence="11" id="KW-0408">Iron</keyword>
<evidence type="ECO:0000256" key="4">
    <source>
        <dbReference type="ARBA" id="ARBA00022485"/>
    </source>
</evidence>
<evidence type="ECO:0000313" key="21">
    <source>
        <dbReference type="EMBL" id="KAJ4459043.1"/>
    </source>
</evidence>
<evidence type="ECO:0000256" key="14">
    <source>
        <dbReference type="ARBA" id="ARBA00023204"/>
    </source>
</evidence>
<evidence type="ECO:0000256" key="6">
    <source>
        <dbReference type="ARBA" id="ARBA00022741"/>
    </source>
</evidence>
<sequence>MKFQIAGLPVFFPYPFIYPEQLKYMKELKKAIDAKGHCLLEMPTGTGKTPALLSLIMSHQQHVDAVPAPLTTDGPAPRTFPRLIYLSRTVPEVVKVLTEVKRTISCLQHYGALKRPLVCLGLSSRANLCINQKVVNSPTVRDTDSACRDLTASWVRTKAHLEPDIETCPFFEEFDKHGTELQLPPGVYNLDDLRETGRQQGLCPYYLARRAIQYADVVVCCYPYVLDPKISAIVGLAPRAGDIVIFDEAHNIDESCIECFSVHVNRAMVDACMGNLHTLSQEIQRAKNTDARKLEQEYQRMVTEIAQHWAGRGGEELLGNPALTGDIIREAVPGSIRKAEHFLGFLKRFLEYIRLRLNSDEAVHESPLAFRHHLYQTTQISDKPLRFLTDRLQSLLRTLELPNMGQFAPLLEVANLGGFSVLVEVAEGAPVPADGPTPAGSTAGGEGPAAAASAPPAPPPPAPSAKGLFFNRPILHFCCHEASLALGPVFGAADTVVITSGTLSPLGMYPKILNFAPAVALSLPMSLARECVVTRGADQVPLSSKFDARGDHAVVRNYGALLVDLCSVTPDGLVAFFPSYKEIGIFAKVLQHKLLFFETPDPMETSLALANYRKPVIIRRITIMGRVAGGGTRQVSEGIDFEGPTAGVWSWPAPMPRAPCPQLPPPARPPAQSTAPRGSPGAPVVGPGLGLQARLDYLRLRHGVKEAEFLVFDAMRAAAQCMGRVLRSKSDYGLMVFADKRFSAADKRSKLPQWLGEHLREGRVNIGTDTAKALAAHYFREMAQPIPWRASPSHGIPTPPRPEDQLGTALLTESHVSAIEARDRADARQADQAAAQRRAAEEQAARRRQAEEERRQAAELALRTGEALTREDLENA</sequence>
<dbReference type="InterPro" id="IPR006554">
    <property type="entry name" value="Helicase-like_DEXD_c2"/>
</dbReference>
<evidence type="ECO:0000256" key="7">
    <source>
        <dbReference type="ARBA" id="ARBA00022763"/>
    </source>
</evidence>
<evidence type="ECO:0000256" key="1">
    <source>
        <dbReference type="ARBA" id="ARBA00001966"/>
    </source>
</evidence>
<dbReference type="Pfam" id="PF13307">
    <property type="entry name" value="Helicase_C_2"/>
    <property type="match status" value="1"/>
</dbReference>
<reference evidence="21" key="1">
    <citation type="journal article" date="2022" name="bioRxiv">
        <title>Genomics of Preaxostyla Flagellates Illuminates Evolutionary Transitions and the Path Towards Mitochondrial Loss.</title>
        <authorList>
            <person name="Novak L.V.F."/>
            <person name="Treitli S.C."/>
            <person name="Pyrih J."/>
            <person name="Halakuc P."/>
            <person name="Pipaliya S.V."/>
            <person name="Vacek V."/>
            <person name="Brzon O."/>
            <person name="Soukal P."/>
            <person name="Eme L."/>
            <person name="Dacks J.B."/>
            <person name="Karnkowska A."/>
            <person name="Elias M."/>
            <person name="Hampl V."/>
        </authorList>
    </citation>
    <scope>NUCLEOTIDE SEQUENCE</scope>
    <source>
        <strain evidence="21">RCP-MX</strain>
    </source>
</reference>
<keyword evidence="6" id="KW-0547">Nucleotide-binding</keyword>
<evidence type="ECO:0000256" key="9">
    <source>
        <dbReference type="ARBA" id="ARBA00022806"/>
    </source>
</evidence>
<dbReference type="GO" id="GO:0004386">
    <property type="term" value="F:helicase activity"/>
    <property type="evidence" value="ECO:0007669"/>
    <property type="project" value="UniProtKB-KW"/>
</dbReference>
<dbReference type="Proteomes" id="UP001141327">
    <property type="component" value="Unassembled WGS sequence"/>
</dbReference>
<keyword evidence="4" id="KW-0004">4Fe-4S</keyword>
<evidence type="ECO:0000256" key="10">
    <source>
        <dbReference type="ARBA" id="ARBA00022840"/>
    </source>
</evidence>
<dbReference type="SUPFAM" id="SSF52540">
    <property type="entry name" value="P-loop containing nucleoside triphosphate hydrolases"/>
    <property type="match status" value="1"/>
</dbReference>
<evidence type="ECO:0000256" key="19">
    <source>
        <dbReference type="SAM" id="MobiDB-lite"/>
    </source>
</evidence>
<dbReference type="EC" id="5.6.2.3" evidence="17"/>
<feature type="compositionally biased region" description="Pro residues" evidence="19">
    <location>
        <begin position="658"/>
        <end position="669"/>
    </location>
</feature>
<dbReference type="Pfam" id="PF06777">
    <property type="entry name" value="HBB"/>
    <property type="match status" value="1"/>
</dbReference>
<dbReference type="PROSITE" id="PS51193">
    <property type="entry name" value="HELICASE_ATP_BIND_2"/>
    <property type="match status" value="1"/>
</dbReference>
<keyword evidence="5" id="KW-0479">Metal-binding</keyword>
<feature type="region of interest" description="Disordered" evidence="19">
    <location>
        <begin position="821"/>
        <end position="876"/>
    </location>
</feature>
<dbReference type="NCBIfam" id="TIGR00604">
    <property type="entry name" value="rad3"/>
    <property type="match status" value="1"/>
</dbReference>
<dbReference type="PANTHER" id="PTHR11472">
    <property type="entry name" value="DNA REPAIR DEAD HELICASE RAD3/XP-D SUBFAMILY MEMBER"/>
    <property type="match status" value="1"/>
</dbReference>
<keyword evidence="8" id="KW-0378">Hydrolase</keyword>
<comment type="catalytic activity">
    <reaction evidence="18">
        <text>ATP + H2O = ADP + phosphate + H(+)</text>
        <dbReference type="Rhea" id="RHEA:13065"/>
        <dbReference type="ChEBI" id="CHEBI:15377"/>
        <dbReference type="ChEBI" id="CHEBI:15378"/>
        <dbReference type="ChEBI" id="CHEBI:30616"/>
        <dbReference type="ChEBI" id="CHEBI:43474"/>
        <dbReference type="ChEBI" id="CHEBI:456216"/>
        <dbReference type="EC" id="5.6.2.3"/>
    </reaction>
</comment>
<dbReference type="PRINTS" id="PR00852">
    <property type="entry name" value="XRODRMPGMNTD"/>
</dbReference>
<dbReference type="Gene3D" id="3.40.50.300">
    <property type="entry name" value="P-loop containing nucleotide triphosphate hydrolases"/>
    <property type="match status" value="3"/>
</dbReference>
<evidence type="ECO:0000256" key="12">
    <source>
        <dbReference type="ARBA" id="ARBA00023014"/>
    </source>
</evidence>
<evidence type="ECO:0000256" key="8">
    <source>
        <dbReference type="ARBA" id="ARBA00022801"/>
    </source>
</evidence>
<name>A0ABQ8UII8_9EUKA</name>
<feature type="region of interest" description="Disordered" evidence="19">
    <location>
        <begin position="658"/>
        <end position="685"/>
    </location>
</feature>
<comment type="cofactor">
    <cofactor evidence="1">
        <name>[4Fe-4S] cluster</name>
        <dbReference type="ChEBI" id="CHEBI:49883"/>
    </cofactor>
</comment>
<evidence type="ECO:0000256" key="13">
    <source>
        <dbReference type="ARBA" id="ARBA00023125"/>
    </source>
</evidence>
<keyword evidence="12" id="KW-0411">Iron-sulfur</keyword>
<dbReference type="InterPro" id="IPR006555">
    <property type="entry name" value="ATP-dep_Helicase_C"/>
</dbReference>
<gene>
    <name evidence="21" type="ORF">PAPYR_5094</name>
</gene>
<dbReference type="PANTHER" id="PTHR11472:SF1">
    <property type="entry name" value="GENERAL TRANSCRIPTION AND DNA REPAIR FACTOR IIH HELICASE SUBUNIT XPD"/>
    <property type="match status" value="1"/>
</dbReference>
<keyword evidence="15" id="KW-0413">Isomerase</keyword>
<comment type="similarity">
    <text evidence="3">Belongs to the helicase family. RAD3/XPD subfamily.</text>
</comment>
<keyword evidence="13" id="KW-0238">DNA-binding</keyword>
<keyword evidence="22" id="KW-1185">Reference proteome</keyword>
<dbReference type="SMART" id="SM00491">
    <property type="entry name" value="HELICc2"/>
    <property type="match status" value="1"/>
</dbReference>
<dbReference type="InterPro" id="IPR010614">
    <property type="entry name" value="RAD3-like_helicase_DEAD"/>
</dbReference>
<comment type="subcellular location">
    <subcellularLocation>
        <location evidence="2">Nucleus</location>
    </subcellularLocation>
</comment>
<evidence type="ECO:0000256" key="5">
    <source>
        <dbReference type="ARBA" id="ARBA00022723"/>
    </source>
</evidence>
<dbReference type="Pfam" id="PF06733">
    <property type="entry name" value="DEAD_2"/>
    <property type="match status" value="1"/>
</dbReference>
<evidence type="ECO:0000259" key="20">
    <source>
        <dbReference type="PROSITE" id="PS51193"/>
    </source>
</evidence>
<feature type="compositionally biased region" description="Basic and acidic residues" evidence="19">
    <location>
        <begin position="838"/>
        <end position="857"/>
    </location>
</feature>
<evidence type="ECO:0000313" key="22">
    <source>
        <dbReference type="Proteomes" id="UP001141327"/>
    </source>
</evidence>
<evidence type="ECO:0000256" key="15">
    <source>
        <dbReference type="ARBA" id="ARBA00023235"/>
    </source>
</evidence>
<evidence type="ECO:0000256" key="18">
    <source>
        <dbReference type="ARBA" id="ARBA00048954"/>
    </source>
</evidence>
<dbReference type="InterPro" id="IPR010643">
    <property type="entry name" value="HBB"/>
</dbReference>
<feature type="region of interest" description="Disordered" evidence="19">
    <location>
        <begin position="432"/>
        <end position="463"/>
    </location>
</feature>
<organism evidence="21 22">
    <name type="scientific">Paratrimastix pyriformis</name>
    <dbReference type="NCBI Taxonomy" id="342808"/>
    <lineage>
        <taxon>Eukaryota</taxon>
        <taxon>Metamonada</taxon>
        <taxon>Preaxostyla</taxon>
        <taxon>Paratrimastigidae</taxon>
        <taxon>Paratrimastix</taxon>
    </lineage>
</organism>
<dbReference type="SMART" id="SM00488">
    <property type="entry name" value="DEXDc2"/>
    <property type="match status" value="1"/>
</dbReference>